<comment type="caution">
    <text evidence="1">The sequence shown here is derived from an EMBL/GenBank/DDBJ whole genome shotgun (WGS) entry which is preliminary data.</text>
</comment>
<protein>
    <recommendedName>
        <fullName evidence="3">Exo-alpha-sialidase</fullName>
    </recommendedName>
</protein>
<dbReference type="Proteomes" id="UP000215694">
    <property type="component" value="Unassembled WGS sequence"/>
</dbReference>
<accession>A0A371JA09</accession>
<sequence>MSFLNKNSAIIRRSNKDMFYIHLDNKIAVDYFDKNNNLIHSTFLTNDESLDHTCCYFTLDKSDNIYGVYNESGLKMIECKADSYNFSSSDILKYNHKKFGISFPYLEVANDSIHILYYVYNNSSANTCALFHHYKNNGIWTENKIDFINHTLLDNFCVTWSQNCPIVFYFNTIDGFEEVFFSKFNLSTLTWSNPVQITNSNKHKLYLSILKDSMNFYHIAFCEYDNNGYRIKYMNGYLNDDMLNVDICTYITDPSTCMYPSFVKKESVLYLMWVEYGRLYTSTSNNLGKQWSSPILDEFSVEDNFVRAKFFSNYKEDIDYNVSSIFTVRDNVAILGKF</sequence>
<keyword evidence="2" id="KW-1185">Reference proteome</keyword>
<proteinExistence type="predicted"/>
<reference evidence="1 2" key="1">
    <citation type="journal article" date="2017" name="Genome Announc.">
        <title>Draft Genome Sequence of Romboutsia weinsteinii sp. nov. Strain CCRI-19649(T) Isolated from Surface Water.</title>
        <authorList>
            <person name="Maheux A.F."/>
            <person name="Boudreau D.K."/>
            <person name="Berube E."/>
            <person name="Boissinot M."/>
            <person name="Cantin P."/>
            <person name="Raymond F."/>
            <person name="Corbeil J."/>
            <person name="Omar R.F."/>
            <person name="Bergeron M.G."/>
        </authorList>
    </citation>
    <scope>NUCLEOTIDE SEQUENCE [LARGE SCALE GENOMIC DNA]</scope>
    <source>
        <strain evidence="1 2">CCRI-19649</strain>
    </source>
</reference>
<name>A0A371JA09_9FIRM</name>
<evidence type="ECO:0000313" key="1">
    <source>
        <dbReference type="EMBL" id="RDY29599.1"/>
    </source>
</evidence>
<gene>
    <name evidence="1" type="ORF">CHL78_000050</name>
</gene>
<organism evidence="1 2">
    <name type="scientific">Romboutsia weinsteinii</name>
    <dbReference type="NCBI Taxonomy" id="2020949"/>
    <lineage>
        <taxon>Bacteria</taxon>
        <taxon>Bacillati</taxon>
        <taxon>Bacillota</taxon>
        <taxon>Clostridia</taxon>
        <taxon>Peptostreptococcales</taxon>
        <taxon>Peptostreptococcaceae</taxon>
        <taxon>Romboutsia</taxon>
    </lineage>
</organism>
<dbReference type="SUPFAM" id="SSF50939">
    <property type="entry name" value="Sialidases"/>
    <property type="match status" value="1"/>
</dbReference>
<evidence type="ECO:0008006" key="3">
    <source>
        <dbReference type="Google" id="ProtNLM"/>
    </source>
</evidence>
<evidence type="ECO:0000313" key="2">
    <source>
        <dbReference type="Proteomes" id="UP000215694"/>
    </source>
</evidence>
<dbReference type="RefSeq" id="WP_094367183.1">
    <property type="nucleotide sequence ID" value="NZ_NOJY02000001.1"/>
</dbReference>
<dbReference type="InterPro" id="IPR036278">
    <property type="entry name" value="Sialidase_sf"/>
</dbReference>
<dbReference type="EMBL" id="NOJY02000001">
    <property type="protein sequence ID" value="RDY29599.1"/>
    <property type="molecule type" value="Genomic_DNA"/>
</dbReference>
<dbReference type="OrthoDB" id="1706352at2"/>
<dbReference type="AlphaFoldDB" id="A0A371JA09"/>